<comment type="similarity">
    <text evidence="7">Belongs to the enoyl-CoA hydratase/isomerase family.</text>
</comment>
<dbReference type="OrthoDB" id="10253869at2759"/>
<evidence type="ECO:0000256" key="4">
    <source>
        <dbReference type="ARBA" id="ARBA00022723"/>
    </source>
</evidence>
<evidence type="ECO:0000256" key="7">
    <source>
        <dbReference type="RuleBase" id="RU003707"/>
    </source>
</evidence>
<dbReference type="Gene3D" id="3.90.226.10">
    <property type="entry name" value="2-enoyl-CoA Hydratase, Chain A, domain 1"/>
    <property type="match status" value="1"/>
</dbReference>
<dbReference type="FunFam" id="3.20.20.70:FF:000201">
    <property type="entry name" value="Hydroxymethylglutaryl-CoA lyase"/>
    <property type="match status" value="1"/>
</dbReference>
<feature type="domain" description="Pyruvate carboxyltransferase" evidence="8">
    <location>
        <begin position="4"/>
        <end position="274"/>
    </location>
</feature>
<dbReference type="PANTHER" id="PTHR42738:SF17">
    <property type="entry name" value="HYDROXYMETHYLGLUTARYL-COA LYASE"/>
    <property type="match status" value="1"/>
</dbReference>
<dbReference type="NCBIfam" id="NF004283">
    <property type="entry name" value="PRK05692.1"/>
    <property type="match status" value="1"/>
</dbReference>
<gene>
    <name evidence="9" type="ORF">M430DRAFT_30226</name>
</gene>
<reference evidence="9 10" key="1">
    <citation type="journal article" date="2018" name="New Phytol.">
        <title>Comparative genomics and transcriptomics depict ericoid mycorrhizal fungi as versatile saprotrophs and plant mutualists.</title>
        <authorList>
            <person name="Martino E."/>
            <person name="Morin E."/>
            <person name="Grelet G.A."/>
            <person name="Kuo A."/>
            <person name="Kohler A."/>
            <person name="Daghino S."/>
            <person name="Barry K.W."/>
            <person name="Cichocki N."/>
            <person name="Clum A."/>
            <person name="Dockter R.B."/>
            <person name="Hainaut M."/>
            <person name="Kuo R.C."/>
            <person name="LaButti K."/>
            <person name="Lindahl B.D."/>
            <person name="Lindquist E.A."/>
            <person name="Lipzen A."/>
            <person name="Khouja H.R."/>
            <person name="Magnuson J."/>
            <person name="Murat C."/>
            <person name="Ohm R.A."/>
            <person name="Singer S.W."/>
            <person name="Spatafora J.W."/>
            <person name="Wang M."/>
            <person name="Veneault-Fourrey C."/>
            <person name="Henrissat B."/>
            <person name="Grigoriev I.V."/>
            <person name="Martin F.M."/>
            <person name="Perotto S."/>
        </authorList>
    </citation>
    <scope>NUCLEOTIDE SEQUENCE [LARGE SCALE GENOMIC DNA]</scope>
    <source>
        <strain evidence="9 10">ATCC 22711</strain>
    </source>
</reference>
<keyword evidence="5" id="KW-0456">Lyase</keyword>
<evidence type="ECO:0000256" key="2">
    <source>
        <dbReference type="ARBA" id="ARBA00009405"/>
    </source>
</evidence>
<dbReference type="PROSITE" id="PS50991">
    <property type="entry name" value="PYR_CT"/>
    <property type="match status" value="1"/>
</dbReference>
<dbReference type="Gene3D" id="3.20.20.70">
    <property type="entry name" value="Aldolase class I"/>
    <property type="match status" value="1"/>
</dbReference>
<dbReference type="GeneID" id="36574015"/>
<comment type="catalytic activity">
    <reaction evidence="6">
        <text>(3S)-3-hydroxy-3-methylglutaryl-CoA = acetoacetate + acetyl-CoA</text>
        <dbReference type="Rhea" id="RHEA:24404"/>
        <dbReference type="ChEBI" id="CHEBI:13705"/>
        <dbReference type="ChEBI" id="CHEBI:43074"/>
        <dbReference type="ChEBI" id="CHEBI:57288"/>
        <dbReference type="EC" id="4.1.3.4"/>
    </reaction>
</comment>
<dbReference type="InterPro" id="IPR000891">
    <property type="entry name" value="PYR_CT"/>
</dbReference>
<organism evidence="9 10">
    <name type="scientific">Amorphotheca resinae ATCC 22711</name>
    <dbReference type="NCBI Taxonomy" id="857342"/>
    <lineage>
        <taxon>Eukaryota</taxon>
        <taxon>Fungi</taxon>
        <taxon>Dikarya</taxon>
        <taxon>Ascomycota</taxon>
        <taxon>Pezizomycotina</taxon>
        <taxon>Leotiomycetes</taxon>
        <taxon>Helotiales</taxon>
        <taxon>Amorphothecaceae</taxon>
        <taxon>Amorphotheca</taxon>
    </lineage>
</organism>
<dbReference type="InParanoid" id="A0A2T3AV60"/>
<comment type="pathway">
    <text evidence="1">Metabolic intermediate metabolism; (S)-3-hydroxy-3-methylglutaryl-CoA degradation; acetoacetate from (S)-3-hydroxy-3-methylglutaryl-CoA: step 1/1.</text>
</comment>
<protein>
    <recommendedName>
        <fullName evidence="3">hydroxymethylglutaryl-CoA lyase</fullName>
        <ecNumber evidence="3">4.1.3.4</ecNumber>
    </recommendedName>
</protein>
<dbReference type="AlphaFoldDB" id="A0A2T3AV60"/>
<dbReference type="GO" id="GO:0004419">
    <property type="term" value="F:hydroxymethylglutaryl-CoA lyase activity"/>
    <property type="evidence" value="ECO:0007669"/>
    <property type="project" value="UniProtKB-EC"/>
</dbReference>
<dbReference type="STRING" id="857342.A0A2T3AV60"/>
<dbReference type="Proteomes" id="UP000241818">
    <property type="component" value="Unassembled WGS sequence"/>
</dbReference>
<dbReference type="InterPro" id="IPR029045">
    <property type="entry name" value="ClpP/crotonase-like_dom_sf"/>
</dbReference>
<evidence type="ECO:0000256" key="5">
    <source>
        <dbReference type="ARBA" id="ARBA00023239"/>
    </source>
</evidence>
<name>A0A2T3AV60_AMORE</name>
<evidence type="ECO:0000313" key="10">
    <source>
        <dbReference type="Proteomes" id="UP000241818"/>
    </source>
</evidence>
<accession>A0A2T3AV60</accession>
<evidence type="ECO:0000256" key="3">
    <source>
        <dbReference type="ARBA" id="ARBA00012910"/>
    </source>
</evidence>
<dbReference type="PANTHER" id="PTHR42738">
    <property type="entry name" value="HYDROXYMETHYLGLUTARYL-COA LYASE"/>
    <property type="match status" value="1"/>
</dbReference>
<proteinExistence type="inferred from homology"/>
<dbReference type="RefSeq" id="XP_024718558.1">
    <property type="nucleotide sequence ID" value="XM_024865934.1"/>
</dbReference>
<evidence type="ECO:0000313" key="9">
    <source>
        <dbReference type="EMBL" id="PSS12560.1"/>
    </source>
</evidence>
<dbReference type="GO" id="GO:0046872">
    <property type="term" value="F:metal ion binding"/>
    <property type="evidence" value="ECO:0007669"/>
    <property type="project" value="UniProtKB-KW"/>
</dbReference>
<dbReference type="InterPro" id="IPR001753">
    <property type="entry name" value="Enoyl-CoA_hydra/iso"/>
</dbReference>
<dbReference type="SUPFAM" id="SSF51569">
    <property type="entry name" value="Aldolase"/>
    <property type="match status" value="1"/>
</dbReference>
<sequence>MASVRLVEVGPRDGLQNTKSVISTATKIELIRRLRSCGLKTIEATSFVSPKWVPQLADGAQVMSGIGDLIDSSDESYPVLVPNLKGLEAALKAGAREVAVFVSASEGFSRRNNNASVDEALKRAGEVARRVKGTNVKLRGYISSVIACPFDGPTHPNQVLKVTQTLLDMGCYEISLGDTTGVGTPAQVKRLLETILASVPASQIAGHFHDTYGQALANVLIAYQMGIRVFDCSIAGLGGCPYAPGAKGNLATEDVAYMFEKMGVQTGVKLDMVAEVGSWISGELNIPSASRAGPALLATRNRTARDTTGKIPAGVPTLKWSVVKDHETYLVERAGSNMRITLARPRNGNALTLAMLSSLTQLIQAAAGDKEIRCIIITAKGKYFCTGMDISPSGATSASDRQAKEDQFHGLRNLFDAIDNAPQTIVAMITGPCLGGGVGLAMACDVRIAIETATFTLSETKLGLVPAVISKYLIREWGIPRSREAMLTARPVGCQELLDAGVIHGVAPDAASLITLMEDKIFRIQQCAPGASAQAKDLVRVGWKLPGSTKQDATISDIYYHMTQPSQEAQYGLASFRAGNRNVDWSKMTRTTTKL</sequence>
<evidence type="ECO:0000259" key="8">
    <source>
        <dbReference type="PROSITE" id="PS50991"/>
    </source>
</evidence>
<dbReference type="InterPro" id="IPR013785">
    <property type="entry name" value="Aldolase_TIM"/>
</dbReference>
<dbReference type="InterPro" id="IPR043594">
    <property type="entry name" value="HMGL"/>
</dbReference>
<dbReference type="GO" id="GO:0006552">
    <property type="term" value="P:L-leucine catabolic process"/>
    <property type="evidence" value="ECO:0007669"/>
    <property type="project" value="TreeGrafter"/>
</dbReference>
<evidence type="ECO:0000256" key="6">
    <source>
        <dbReference type="ARBA" id="ARBA00049877"/>
    </source>
</evidence>
<evidence type="ECO:0000256" key="1">
    <source>
        <dbReference type="ARBA" id="ARBA00005143"/>
    </source>
</evidence>
<dbReference type="InterPro" id="IPR018376">
    <property type="entry name" value="Enoyl-CoA_hyd/isom_CS"/>
</dbReference>
<dbReference type="PROSITE" id="PS00166">
    <property type="entry name" value="ENOYL_COA_HYDRATASE"/>
    <property type="match status" value="1"/>
</dbReference>
<dbReference type="EMBL" id="KZ679015">
    <property type="protein sequence ID" value="PSS12560.1"/>
    <property type="molecule type" value="Genomic_DNA"/>
</dbReference>
<dbReference type="CDD" id="cd07938">
    <property type="entry name" value="DRE_TIM_HMGL"/>
    <property type="match status" value="1"/>
</dbReference>
<dbReference type="EC" id="4.1.3.4" evidence="3"/>
<keyword evidence="4" id="KW-0479">Metal-binding</keyword>
<dbReference type="Pfam" id="PF00682">
    <property type="entry name" value="HMGL-like"/>
    <property type="match status" value="1"/>
</dbReference>
<dbReference type="Pfam" id="PF00378">
    <property type="entry name" value="ECH_1"/>
    <property type="match status" value="1"/>
</dbReference>
<dbReference type="CDD" id="cd06558">
    <property type="entry name" value="crotonase-like"/>
    <property type="match status" value="1"/>
</dbReference>
<comment type="similarity">
    <text evidence="2">Belongs to the HMG-CoA lyase family.</text>
</comment>
<dbReference type="SUPFAM" id="SSF52096">
    <property type="entry name" value="ClpP/crotonase"/>
    <property type="match status" value="1"/>
</dbReference>
<dbReference type="GO" id="GO:0046951">
    <property type="term" value="P:ketone body biosynthetic process"/>
    <property type="evidence" value="ECO:0007669"/>
    <property type="project" value="TreeGrafter"/>
</dbReference>
<keyword evidence="10" id="KW-1185">Reference proteome</keyword>
<dbReference type="UniPathway" id="UPA00896">
    <property type="reaction ID" value="UER00863"/>
</dbReference>